<organism evidence="7 8">
    <name type="scientific">Jiangella alba</name>
    <dbReference type="NCBI Taxonomy" id="561176"/>
    <lineage>
        <taxon>Bacteria</taxon>
        <taxon>Bacillati</taxon>
        <taxon>Actinomycetota</taxon>
        <taxon>Actinomycetes</taxon>
        <taxon>Jiangellales</taxon>
        <taxon>Jiangellaceae</taxon>
        <taxon>Jiangella</taxon>
    </lineage>
</organism>
<evidence type="ECO:0000313" key="8">
    <source>
        <dbReference type="Proteomes" id="UP000181980"/>
    </source>
</evidence>
<dbReference type="EC" id="4.2.1.17" evidence="2"/>
<dbReference type="GO" id="GO:0004300">
    <property type="term" value="F:enoyl-CoA hydratase activity"/>
    <property type="evidence" value="ECO:0007669"/>
    <property type="project" value="UniProtKB-EC"/>
</dbReference>
<dbReference type="GO" id="GO:0006635">
    <property type="term" value="P:fatty acid beta-oxidation"/>
    <property type="evidence" value="ECO:0007669"/>
    <property type="project" value="TreeGrafter"/>
</dbReference>
<dbReference type="FunFam" id="3.90.226.10:FF:000009">
    <property type="entry name" value="Carnitinyl-CoA dehydratase"/>
    <property type="match status" value="1"/>
</dbReference>
<dbReference type="PANTHER" id="PTHR11941">
    <property type="entry name" value="ENOYL-COA HYDRATASE-RELATED"/>
    <property type="match status" value="1"/>
</dbReference>
<comment type="catalytic activity">
    <reaction evidence="5">
        <text>a 4-saturated-(3S)-3-hydroxyacyl-CoA = a (3E)-enoyl-CoA + H2O</text>
        <dbReference type="Rhea" id="RHEA:20724"/>
        <dbReference type="ChEBI" id="CHEBI:15377"/>
        <dbReference type="ChEBI" id="CHEBI:58521"/>
        <dbReference type="ChEBI" id="CHEBI:137480"/>
        <dbReference type="EC" id="4.2.1.17"/>
    </reaction>
</comment>
<evidence type="ECO:0000256" key="1">
    <source>
        <dbReference type="ARBA" id="ARBA00005254"/>
    </source>
</evidence>
<dbReference type="Proteomes" id="UP000181980">
    <property type="component" value="Unassembled WGS sequence"/>
</dbReference>
<evidence type="ECO:0000256" key="5">
    <source>
        <dbReference type="ARBA" id="ARBA00023717"/>
    </source>
</evidence>
<accession>A0A1H5K0Y0</accession>
<sequence length="259" mass="27312">MTEDRPGPVTANLVLSVDDAVATLRIDRPEKRNALDTATRAELIACLDWAGATPDIRAVVVTGTGGSFAAGADLGEAPGQVDPLAMRAMLRERRVYQAVAECPVPVIAMIDGYCLGGGCELAMAADLRIASENATFGQPEIALAIIPGGGGTQRLPRLVGLGQAMRLILTGDRIDAATALRLGLVEQVVPAGRLETATRDLCDRITRHARPALTLAKQAVRASAELPLQAGLALETELLCLAWTSDESAERLAAFRQKR</sequence>
<dbReference type="OrthoDB" id="9790967at2"/>
<dbReference type="EMBL" id="FNUC01000003">
    <property type="protein sequence ID" value="SEE58405.1"/>
    <property type="molecule type" value="Genomic_DNA"/>
</dbReference>
<dbReference type="AlphaFoldDB" id="A0A1H5K0Y0"/>
<dbReference type="Gene3D" id="3.90.226.10">
    <property type="entry name" value="2-enoyl-CoA Hydratase, Chain A, domain 1"/>
    <property type="match status" value="1"/>
</dbReference>
<keyword evidence="8" id="KW-1185">Reference proteome</keyword>
<evidence type="ECO:0000256" key="4">
    <source>
        <dbReference type="ARBA" id="ARBA00023709"/>
    </source>
</evidence>
<gene>
    <name evidence="7" type="ORF">SAMN04488561_1841</name>
</gene>
<comment type="catalytic activity">
    <reaction evidence="4">
        <text>a (3S)-3-hydroxyacyl-CoA = a (2E)-enoyl-CoA + H2O</text>
        <dbReference type="Rhea" id="RHEA:16105"/>
        <dbReference type="ChEBI" id="CHEBI:15377"/>
        <dbReference type="ChEBI" id="CHEBI:57318"/>
        <dbReference type="ChEBI" id="CHEBI:58856"/>
        <dbReference type="EC" id="4.2.1.17"/>
    </reaction>
</comment>
<comment type="similarity">
    <text evidence="1 6">Belongs to the enoyl-CoA hydratase/isomerase family.</text>
</comment>
<keyword evidence="3" id="KW-0456">Lyase</keyword>
<dbReference type="SUPFAM" id="SSF52096">
    <property type="entry name" value="ClpP/crotonase"/>
    <property type="match status" value="1"/>
</dbReference>
<dbReference type="InterPro" id="IPR029045">
    <property type="entry name" value="ClpP/crotonase-like_dom_sf"/>
</dbReference>
<evidence type="ECO:0000256" key="6">
    <source>
        <dbReference type="RuleBase" id="RU003707"/>
    </source>
</evidence>
<dbReference type="InterPro" id="IPR001753">
    <property type="entry name" value="Enoyl-CoA_hydra/iso"/>
</dbReference>
<dbReference type="PROSITE" id="PS00166">
    <property type="entry name" value="ENOYL_COA_HYDRATASE"/>
    <property type="match status" value="1"/>
</dbReference>
<evidence type="ECO:0000256" key="3">
    <source>
        <dbReference type="ARBA" id="ARBA00023239"/>
    </source>
</evidence>
<evidence type="ECO:0000256" key="2">
    <source>
        <dbReference type="ARBA" id="ARBA00012076"/>
    </source>
</evidence>
<dbReference type="CDD" id="cd06558">
    <property type="entry name" value="crotonase-like"/>
    <property type="match status" value="1"/>
</dbReference>
<evidence type="ECO:0000313" key="7">
    <source>
        <dbReference type="EMBL" id="SEE58405.1"/>
    </source>
</evidence>
<reference evidence="8" key="1">
    <citation type="submission" date="2016-10" db="EMBL/GenBank/DDBJ databases">
        <authorList>
            <person name="Varghese N."/>
            <person name="Submissions S."/>
        </authorList>
    </citation>
    <scope>NUCLEOTIDE SEQUENCE [LARGE SCALE GENOMIC DNA]</scope>
    <source>
        <strain evidence="8">DSM 45237</strain>
    </source>
</reference>
<dbReference type="RefSeq" id="WP_069110823.1">
    <property type="nucleotide sequence ID" value="NZ_FNUC01000003.1"/>
</dbReference>
<dbReference type="PANTHER" id="PTHR11941:SF54">
    <property type="entry name" value="ENOYL-COA HYDRATASE, MITOCHONDRIAL"/>
    <property type="match status" value="1"/>
</dbReference>
<dbReference type="Pfam" id="PF00378">
    <property type="entry name" value="ECH_1"/>
    <property type="match status" value="1"/>
</dbReference>
<proteinExistence type="inferred from homology"/>
<name>A0A1H5K0Y0_9ACTN</name>
<dbReference type="InterPro" id="IPR018376">
    <property type="entry name" value="Enoyl-CoA_hyd/isom_CS"/>
</dbReference>
<dbReference type="STRING" id="561176.SAMN04488561_1841"/>
<protein>
    <recommendedName>
        <fullName evidence="2">enoyl-CoA hydratase</fullName>
        <ecNumber evidence="2">4.2.1.17</ecNumber>
    </recommendedName>
</protein>